<dbReference type="PANTHER" id="PTHR43586">
    <property type="entry name" value="CYSTEINE DESULFURASE"/>
    <property type="match status" value="1"/>
</dbReference>
<evidence type="ECO:0000256" key="7">
    <source>
        <dbReference type="RuleBase" id="RU004504"/>
    </source>
</evidence>
<dbReference type="Pfam" id="PF00266">
    <property type="entry name" value="Aminotran_5"/>
    <property type="match status" value="1"/>
</dbReference>
<organism evidence="10 11">
    <name type="scientific">Spirochaeta lutea</name>
    <dbReference type="NCBI Taxonomy" id="1480694"/>
    <lineage>
        <taxon>Bacteria</taxon>
        <taxon>Pseudomonadati</taxon>
        <taxon>Spirochaetota</taxon>
        <taxon>Spirochaetia</taxon>
        <taxon>Spirochaetales</taxon>
        <taxon>Spirochaetaceae</taxon>
        <taxon>Spirochaeta</taxon>
    </lineage>
</organism>
<evidence type="ECO:0000256" key="3">
    <source>
        <dbReference type="ARBA" id="ARBA00012239"/>
    </source>
</evidence>
<dbReference type="PANTHER" id="PTHR43586:SF8">
    <property type="entry name" value="CYSTEINE DESULFURASE 1, CHLOROPLASTIC"/>
    <property type="match status" value="1"/>
</dbReference>
<evidence type="ECO:0000256" key="2">
    <source>
        <dbReference type="ARBA" id="ARBA00010447"/>
    </source>
</evidence>
<reference evidence="10 11" key="1">
    <citation type="submission" date="2014-05" db="EMBL/GenBank/DDBJ databases">
        <title>De novo Genome Sequence of Spirocheata sp.</title>
        <authorList>
            <person name="Shivani Y."/>
            <person name="Subhash Y."/>
            <person name="Tushar L."/>
            <person name="Sasikala C."/>
            <person name="Ramana C.V."/>
        </authorList>
    </citation>
    <scope>NUCLEOTIDE SEQUENCE [LARGE SCALE GENOMIC DNA]</scope>
    <source>
        <strain evidence="10 11">JC230</strain>
    </source>
</reference>
<dbReference type="InterPro" id="IPR015422">
    <property type="entry name" value="PyrdxlP-dep_Trfase_small"/>
</dbReference>
<comment type="catalytic activity">
    <reaction evidence="6 8">
        <text>(sulfur carrier)-H + L-cysteine = (sulfur carrier)-SH + L-alanine</text>
        <dbReference type="Rhea" id="RHEA:43892"/>
        <dbReference type="Rhea" id="RHEA-COMP:14737"/>
        <dbReference type="Rhea" id="RHEA-COMP:14739"/>
        <dbReference type="ChEBI" id="CHEBI:29917"/>
        <dbReference type="ChEBI" id="CHEBI:35235"/>
        <dbReference type="ChEBI" id="CHEBI:57972"/>
        <dbReference type="ChEBI" id="CHEBI:64428"/>
        <dbReference type="EC" id="2.8.1.7"/>
    </reaction>
</comment>
<feature type="domain" description="Aminotransferase class V" evidence="9">
    <location>
        <begin position="26"/>
        <end position="405"/>
    </location>
</feature>
<dbReference type="Gene3D" id="3.40.640.10">
    <property type="entry name" value="Type I PLP-dependent aspartate aminotransferase-like (Major domain)"/>
    <property type="match status" value="1"/>
</dbReference>
<evidence type="ECO:0000313" key="11">
    <source>
        <dbReference type="Proteomes" id="UP000029692"/>
    </source>
</evidence>
<proteinExistence type="inferred from homology"/>
<dbReference type="InterPro" id="IPR020578">
    <property type="entry name" value="Aminotrans_V_PyrdxlP_BS"/>
</dbReference>
<dbReference type="STRING" id="1480694.DC28_07565"/>
<protein>
    <recommendedName>
        <fullName evidence="3 8">Cysteine desulfurase</fullName>
        <ecNumber evidence="3 8">2.8.1.7</ecNumber>
    </recommendedName>
</protein>
<dbReference type="GO" id="GO:0006534">
    <property type="term" value="P:cysteine metabolic process"/>
    <property type="evidence" value="ECO:0007669"/>
    <property type="project" value="UniProtKB-UniRule"/>
</dbReference>
<dbReference type="AlphaFoldDB" id="A0A098QWZ2"/>
<dbReference type="eggNOG" id="COG0520">
    <property type="taxonomic scope" value="Bacteria"/>
</dbReference>
<dbReference type="InterPro" id="IPR010970">
    <property type="entry name" value="Cys_dSase_SufS"/>
</dbReference>
<comment type="cofactor">
    <cofactor evidence="1 7">
        <name>pyridoxal 5'-phosphate</name>
        <dbReference type="ChEBI" id="CHEBI:597326"/>
    </cofactor>
</comment>
<dbReference type="InterPro" id="IPR015424">
    <property type="entry name" value="PyrdxlP-dep_Trfase"/>
</dbReference>
<sequence>MTAEQLQTIREDFPILGETMRNKPFIYLDSGATSLKPRSVIQAMEDYYTGYGVNIHRGVYEFSERATREYHEARVKTARFIGALRDGQPYGSGPGHVIFTKSTTEGANLIAYSWGRTNLTEGDEIITTEIEHHSTLVPWHPVVGETGARLRFVPMTGTGEFDFTAFQGMVSSKTKAVIITAMSNVTGYMPPVEDIIKTAHQAGAVVIIDGAQFVSHHPVDVQAWDVDFLYFSAHKMLGPTGLGVLYAKTELLEAMPPFLYGGDMILQVHKDYSTYHPLPEKFEAGTPHIAGVLGFSVALDYLEGVGMEHIHQHESELIAYTLEVSKTLPWITVYGPEDPSLRGGIFSFNLEGMHSHDVGALLDAQGIAVRTGFHCAQPFMEQMGIAGTVRASYYLYNEKQEIDALFAGLEKARALFL</sequence>
<comment type="caution">
    <text evidence="10">The sequence shown here is derived from an EMBL/GenBank/DDBJ whole genome shotgun (WGS) entry which is preliminary data.</text>
</comment>
<dbReference type="EC" id="2.8.1.7" evidence="3 8"/>
<keyword evidence="5 8" id="KW-0663">Pyridoxal phosphate</keyword>
<evidence type="ECO:0000313" key="10">
    <source>
        <dbReference type="EMBL" id="KGE72229.1"/>
    </source>
</evidence>
<keyword evidence="11" id="KW-1185">Reference proteome</keyword>
<evidence type="ECO:0000259" key="9">
    <source>
        <dbReference type="Pfam" id="PF00266"/>
    </source>
</evidence>
<gene>
    <name evidence="10" type="ORF">DC28_07565</name>
</gene>
<dbReference type="InterPro" id="IPR000192">
    <property type="entry name" value="Aminotrans_V_dom"/>
</dbReference>
<dbReference type="InterPro" id="IPR015421">
    <property type="entry name" value="PyrdxlP-dep_Trfase_major"/>
</dbReference>
<name>A0A098QWZ2_9SPIO</name>
<evidence type="ECO:0000256" key="5">
    <source>
        <dbReference type="ARBA" id="ARBA00022898"/>
    </source>
</evidence>
<dbReference type="SUPFAM" id="SSF53383">
    <property type="entry name" value="PLP-dependent transferases"/>
    <property type="match status" value="1"/>
</dbReference>
<evidence type="ECO:0000256" key="6">
    <source>
        <dbReference type="ARBA" id="ARBA00050776"/>
    </source>
</evidence>
<dbReference type="OrthoDB" id="9804366at2"/>
<dbReference type="RefSeq" id="WP_037547352.1">
    <property type="nucleotide sequence ID" value="NZ_JNUP01000059.1"/>
</dbReference>
<dbReference type="NCBIfam" id="TIGR01979">
    <property type="entry name" value="sufS"/>
    <property type="match status" value="1"/>
</dbReference>
<accession>A0A098QWZ2</accession>
<dbReference type="EMBL" id="JNUP01000059">
    <property type="protein sequence ID" value="KGE72229.1"/>
    <property type="molecule type" value="Genomic_DNA"/>
</dbReference>
<evidence type="ECO:0000256" key="8">
    <source>
        <dbReference type="RuleBase" id="RU004506"/>
    </source>
</evidence>
<evidence type="ECO:0000256" key="4">
    <source>
        <dbReference type="ARBA" id="ARBA00022679"/>
    </source>
</evidence>
<comment type="similarity">
    <text evidence="2 8">Belongs to the class-V pyridoxal-phosphate-dependent aminotransferase family. Csd subfamily.</text>
</comment>
<dbReference type="GO" id="GO:0030170">
    <property type="term" value="F:pyridoxal phosphate binding"/>
    <property type="evidence" value="ECO:0007669"/>
    <property type="project" value="UniProtKB-UniRule"/>
</dbReference>
<dbReference type="PROSITE" id="PS00595">
    <property type="entry name" value="AA_TRANSFER_CLASS_5"/>
    <property type="match status" value="1"/>
</dbReference>
<dbReference type="GO" id="GO:0031071">
    <property type="term" value="F:cysteine desulfurase activity"/>
    <property type="evidence" value="ECO:0007669"/>
    <property type="project" value="UniProtKB-UniRule"/>
</dbReference>
<dbReference type="CDD" id="cd06453">
    <property type="entry name" value="SufS_like"/>
    <property type="match status" value="1"/>
</dbReference>
<dbReference type="Gene3D" id="3.90.1150.10">
    <property type="entry name" value="Aspartate Aminotransferase, domain 1"/>
    <property type="match status" value="1"/>
</dbReference>
<keyword evidence="4 8" id="KW-0808">Transferase</keyword>
<evidence type="ECO:0000256" key="1">
    <source>
        <dbReference type="ARBA" id="ARBA00001933"/>
    </source>
</evidence>
<dbReference type="Proteomes" id="UP000029692">
    <property type="component" value="Unassembled WGS sequence"/>
</dbReference>
<comment type="function">
    <text evidence="8">Catalyzes the removal of elemental sulfur and selenium atoms from L-cysteine, L-cystine, L-selenocysteine, and L-selenocystine to produce L-alanine.</text>
</comment>